<evidence type="ECO:0000313" key="4">
    <source>
        <dbReference type="EMBL" id="CAK9313701.1"/>
    </source>
</evidence>
<keyword evidence="5" id="KW-1185">Reference proteome</keyword>
<keyword evidence="3" id="KW-0687">Ribonucleoprotein</keyword>
<evidence type="ECO:0000256" key="3">
    <source>
        <dbReference type="ARBA" id="ARBA00023274"/>
    </source>
</evidence>
<dbReference type="InterPro" id="IPR035987">
    <property type="entry name" value="Ribosomal_uS8_sf"/>
</dbReference>
<evidence type="ECO:0000256" key="2">
    <source>
        <dbReference type="ARBA" id="ARBA00022980"/>
    </source>
</evidence>
<dbReference type="PANTHER" id="PTHR11758">
    <property type="entry name" value="40S RIBOSOMAL PROTEIN S15A"/>
    <property type="match status" value="1"/>
</dbReference>
<dbReference type="Pfam" id="PF00410">
    <property type="entry name" value="Ribosomal_S8"/>
    <property type="match status" value="1"/>
</dbReference>
<sequence length="181" mass="20300">MLETGSLFPTLSLPPISKFSSRLSQARAEPTIAPPLLGVFSSASPVFKEAIDMGRRILNDALRAIVNAERRGKSLVELKPISTVMSSFLRVMKDHGYIKDFQVQDPQRVGRITVELQGRIKDCKAITHRQDIKAKDIEAYRLQTLPTRQWGYVVITTPEGILDHEEAMKRNVGGQVLGFFH</sequence>
<evidence type="ECO:0000313" key="5">
    <source>
        <dbReference type="Proteomes" id="UP001642487"/>
    </source>
</evidence>
<dbReference type="Gene3D" id="3.30.1490.10">
    <property type="match status" value="1"/>
</dbReference>
<keyword evidence="2" id="KW-0689">Ribosomal protein</keyword>
<organism evidence="4 5">
    <name type="scientific">Citrullus colocynthis</name>
    <name type="common">colocynth</name>
    <dbReference type="NCBI Taxonomy" id="252529"/>
    <lineage>
        <taxon>Eukaryota</taxon>
        <taxon>Viridiplantae</taxon>
        <taxon>Streptophyta</taxon>
        <taxon>Embryophyta</taxon>
        <taxon>Tracheophyta</taxon>
        <taxon>Spermatophyta</taxon>
        <taxon>Magnoliopsida</taxon>
        <taxon>eudicotyledons</taxon>
        <taxon>Gunneridae</taxon>
        <taxon>Pentapetalae</taxon>
        <taxon>rosids</taxon>
        <taxon>fabids</taxon>
        <taxon>Cucurbitales</taxon>
        <taxon>Cucurbitaceae</taxon>
        <taxon>Benincaseae</taxon>
        <taxon>Citrullus</taxon>
    </lineage>
</organism>
<evidence type="ECO:0008006" key="6">
    <source>
        <dbReference type="Google" id="ProtNLM"/>
    </source>
</evidence>
<gene>
    <name evidence="4" type="ORF">CITCOLO1_LOCUS5430</name>
</gene>
<protein>
    <recommendedName>
        <fullName evidence="6">30S ribosomal protein S8, chloroplastic</fullName>
    </recommendedName>
</protein>
<name>A0ABP0Y3I1_9ROSI</name>
<proteinExistence type="inferred from homology"/>
<dbReference type="SUPFAM" id="SSF56047">
    <property type="entry name" value="Ribosomal protein S8"/>
    <property type="match status" value="1"/>
</dbReference>
<comment type="similarity">
    <text evidence="1">Belongs to the universal ribosomal protein uS8 family.</text>
</comment>
<dbReference type="Proteomes" id="UP001642487">
    <property type="component" value="Chromosome 11"/>
</dbReference>
<accession>A0ABP0Y3I1</accession>
<dbReference type="EMBL" id="OZ021745">
    <property type="protein sequence ID" value="CAK9313701.1"/>
    <property type="molecule type" value="Genomic_DNA"/>
</dbReference>
<evidence type="ECO:0000256" key="1">
    <source>
        <dbReference type="ARBA" id="ARBA00006471"/>
    </source>
</evidence>
<reference evidence="4 5" key="1">
    <citation type="submission" date="2024-03" db="EMBL/GenBank/DDBJ databases">
        <authorList>
            <person name="Gkanogiannis A."/>
            <person name="Becerra Lopez-Lavalle L."/>
        </authorList>
    </citation>
    <scope>NUCLEOTIDE SEQUENCE [LARGE SCALE GENOMIC DNA]</scope>
</reference>
<dbReference type="InterPro" id="IPR000630">
    <property type="entry name" value="Ribosomal_uS8"/>
</dbReference>
<dbReference type="Gene3D" id="3.30.1370.30">
    <property type="match status" value="1"/>
</dbReference>